<proteinExistence type="predicted"/>
<dbReference type="Proteomes" id="UP000182510">
    <property type="component" value="Chromosome"/>
</dbReference>
<dbReference type="AlphaFoldDB" id="A0A1L3J624"/>
<dbReference type="InterPro" id="IPR025366">
    <property type="entry name" value="DUF4270"/>
</dbReference>
<dbReference type="RefSeq" id="WP_072553288.1">
    <property type="nucleotide sequence ID" value="NZ_CP018153.1"/>
</dbReference>
<gene>
    <name evidence="1" type="ORF">LPB144_09370</name>
</gene>
<accession>A0A1L3J624</accession>
<dbReference type="OrthoDB" id="1466062at2"/>
<protein>
    <recommendedName>
        <fullName evidence="3">DUF4270 domain-containing protein</fullName>
    </recommendedName>
</protein>
<dbReference type="KEGG" id="grl:LPB144_09370"/>
<sequence>MKLNKLIQITATLAVVFAFIGCDEEFTEIGGEIISNPTDVDLREIKVNAYSKKINSIQTNNLTNFFLGVNEHPVYGESAASIVSQLSLSAANPTFGDKVELDSVVLKLPYFSSQIESGSEGQIQYKLDSIFGEGSFKLSVYETSYLLNDLDPSTGFEQQQKYYSDQQDDVEKNIVGEPLFVDEEFTPSSDSYVSYELNEVGDNDTITNAPALRLKLPVAFFKNKIIDKQGSDVLLNNNNFKNYFRSLLIKAETNNTAGNLILFNLANNDAEISLYYTHEIEDEDDGLVRKRGSFDLKFTGGNRFNVYKGEFPDNILQEIEAQDENSGSSNLYLKSQEGSMAVIELFEDEAEFEELKQNNWLINEANLTFYINQDALGEVVEPERLMLYDLDNNSVLIDYAIDPTATESSPANSRLTYSGKIERGEDGNGQFYKIRITEHINRVLNSDADNVKLGLVITGNINNASFSAVRRIDGVERVPAASLLTPRGTVLYGDAASDEDKRLKLRIYYTDLN</sequence>
<dbReference type="EMBL" id="CP018153">
    <property type="protein sequence ID" value="APG60598.1"/>
    <property type="molecule type" value="Genomic_DNA"/>
</dbReference>
<dbReference type="STRING" id="1913577.LPB144_09370"/>
<reference evidence="1 2" key="1">
    <citation type="submission" date="2016-11" db="EMBL/GenBank/DDBJ databases">
        <title>Gramella sp. LPB0144 isolated from marine environment.</title>
        <authorList>
            <person name="Kim E."/>
            <person name="Yi H."/>
        </authorList>
    </citation>
    <scope>NUCLEOTIDE SEQUENCE [LARGE SCALE GENOMIC DNA]</scope>
    <source>
        <strain evidence="1 2">LPB0144</strain>
    </source>
</reference>
<dbReference type="PROSITE" id="PS51257">
    <property type="entry name" value="PROKAR_LIPOPROTEIN"/>
    <property type="match status" value="1"/>
</dbReference>
<evidence type="ECO:0000313" key="1">
    <source>
        <dbReference type="EMBL" id="APG60598.1"/>
    </source>
</evidence>
<name>A0A1L3J624_9FLAO</name>
<evidence type="ECO:0008006" key="3">
    <source>
        <dbReference type="Google" id="ProtNLM"/>
    </source>
</evidence>
<organism evidence="1 2">
    <name type="scientific">Christiangramia salexigens</name>
    <dbReference type="NCBI Taxonomy" id="1913577"/>
    <lineage>
        <taxon>Bacteria</taxon>
        <taxon>Pseudomonadati</taxon>
        <taxon>Bacteroidota</taxon>
        <taxon>Flavobacteriia</taxon>
        <taxon>Flavobacteriales</taxon>
        <taxon>Flavobacteriaceae</taxon>
        <taxon>Christiangramia</taxon>
    </lineage>
</organism>
<dbReference type="Pfam" id="PF14092">
    <property type="entry name" value="DUF4270"/>
    <property type="match status" value="1"/>
</dbReference>
<evidence type="ECO:0000313" key="2">
    <source>
        <dbReference type="Proteomes" id="UP000182510"/>
    </source>
</evidence>
<keyword evidence="2" id="KW-1185">Reference proteome</keyword>